<accession>A0A5A7NZL4</accession>
<feature type="region of interest" description="Disordered" evidence="3">
    <location>
        <begin position="34"/>
        <end position="54"/>
    </location>
</feature>
<keyword evidence="6" id="KW-1185">Reference proteome</keyword>
<name>A0A5A7NZL4_STRAF</name>
<feature type="domain" description="Leucine-rich repeat-containing N-terminal plant-type" evidence="4">
    <location>
        <begin position="60"/>
        <end position="102"/>
    </location>
</feature>
<organism evidence="5 6">
    <name type="scientific">Striga asiatica</name>
    <name type="common">Asiatic witchweed</name>
    <name type="synonym">Buchnera asiatica</name>
    <dbReference type="NCBI Taxonomy" id="4170"/>
    <lineage>
        <taxon>Eukaryota</taxon>
        <taxon>Viridiplantae</taxon>
        <taxon>Streptophyta</taxon>
        <taxon>Embryophyta</taxon>
        <taxon>Tracheophyta</taxon>
        <taxon>Spermatophyta</taxon>
        <taxon>Magnoliopsida</taxon>
        <taxon>eudicotyledons</taxon>
        <taxon>Gunneridae</taxon>
        <taxon>Pentapetalae</taxon>
        <taxon>asterids</taxon>
        <taxon>lamiids</taxon>
        <taxon>Lamiales</taxon>
        <taxon>Orobanchaceae</taxon>
        <taxon>Buchnereae</taxon>
        <taxon>Striga</taxon>
    </lineage>
</organism>
<comment type="caution">
    <text evidence="5">The sequence shown here is derived from an EMBL/GenBank/DDBJ whole genome shotgun (WGS) entry which is preliminary data.</text>
</comment>
<dbReference type="Pfam" id="PF08263">
    <property type="entry name" value="LRRNT_2"/>
    <property type="match status" value="1"/>
</dbReference>
<proteinExistence type="predicted"/>
<keyword evidence="2" id="KW-0677">Repeat</keyword>
<evidence type="ECO:0000256" key="3">
    <source>
        <dbReference type="SAM" id="MobiDB-lite"/>
    </source>
</evidence>
<dbReference type="AlphaFoldDB" id="A0A5A7NZL4"/>
<reference evidence="6" key="1">
    <citation type="journal article" date="2019" name="Curr. Biol.">
        <title>Genome Sequence of Striga asiatica Provides Insight into the Evolution of Plant Parasitism.</title>
        <authorList>
            <person name="Yoshida S."/>
            <person name="Kim S."/>
            <person name="Wafula E.K."/>
            <person name="Tanskanen J."/>
            <person name="Kim Y.M."/>
            <person name="Honaas L."/>
            <person name="Yang Z."/>
            <person name="Spallek T."/>
            <person name="Conn C.E."/>
            <person name="Ichihashi Y."/>
            <person name="Cheong K."/>
            <person name="Cui S."/>
            <person name="Der J.P."/>
            <person name="Gundlach H."/>
            <person name="Jiao Y."/>
            <person name="Hori C."/>
            <person name="Ishida J.K."/>
            <person name="Kasahara H."/>
            <person name="Kiba T."/>
            <person name="Kim M.S."/>
            <person name="Koo N."/>
            <person name="Laohavisit A."/>
            <person name="Lee Y.H."/>
            <person name="Lumba S."/>
            <person name="McCourt P."/>
            <person name="Mortimer J.C."/>
            <person name="Mutuku J.M."/>
            <person name="Nomura T."/>
            <person name="Sasaki-Sekimoto Y."/>
            <person name="Seto Y."/>
            <person name="Wang Y."/>
            <person name="Wakatake T."/>
            <person name="Sakakibara H."/>
            <person name="Demura T."/>
            <person name="Yamaguchi S."/>
            <person name="Yoneyama K."/>
            <person name="Manabe R.I."/>
            <person name="Nelson D.C."/>
            <person name="Schulman A.H."/>
            <person name="Timko M.P."/>
            <person name="dePamphilis C.W."/>
            <person name="Choi D."/>
            <person name="Shirasu K."/>
        </authorList>
    </citation>
    <scope>NUCLEOTIDE SEQUENCE [LARGE SCALE GENOMIC DNA]</scope>
    <source>
        <strain evidence="6">cv. UVA1</strain>
    </source>
</reference>
<dbReference type="EMBL" id="BKCP01000447">
    <property type="protein sequence ID" value="GER25708.1"/>
    <property type="molecule type" value="Genomic_DNA"/>
</dbReference>
<gene>
    <name evidence="5" type="ORF">STAS_01307</name>
</gene>
<evidence type="ECO:0000256" key="2">
    <source>
        <dbReference type="ARBA" id="ARBA00022737"/>
    </source>
</evidence>
<protein>
    <submittedName>
        <fullName evidence="5">Leucine-rich repeat (LRR) family protein</fullName>
    </submittedName>
</protein>
<evidence type="ECO:0000313" key="5">
    <source>
        <dbReference type="EMBL" id="GER25708.1"/>
    </source>
</evidence>
<evidence type="ECO:0000256" key="1">
    <source>
        <dbReference type="ARBA" id="ARBA00022614"/>
    </source>
</evidence>
<sequence length="131" mass="14213">MPPCGVEIKRQDKMTTYTVQQDYVLVKLIRSKKQKPSTDDSHPHPLPLNPPLTASASCEEVRSILKFRKGIKSDPSDVFFSWVPHAPADASACPDDFYGVVCYTAASAVAQSNPAPSPCARQLQLACAIAP</sequence>
<dbReference type="Proteomes" id="UP000325081">
    <property type="component" value="Unassembled WGS sequence"/>
</dbReference>
<keyword evidence="1" id="KW-0433">Leucine-rich repeat</keyword>
<evidence type="ECO:0000259" key="4">
    <source>
        <dbReference type="Pfam" id="PF08263"/>
    </source>
</evidence>
<dbReference type="InterPro" id="IPR013210">
    <property type="entry name" value="LRR_N_plant-typ"/>
</dbReference>
<evidence type="ECO:0000313" key="6">
    <source>
        <dbReference type="Proteomes" id="UP000325081"/>
    </source>
</evidence>